<organism evidence="6 7">
    <name type="scientific">Shinella pollutisoli</name>
    <dbReference type="NCBI Taxonomy" id="2250594"/>
    <lineage>
        <taxon>Bacteria</taxon>
        <taxon>Pseudomonadati</taxon>
        <taxon>Pseudomonadota</taxon>
        <taxon>Alphaproteobacteria</taxon>
        <taxon>Hyphomicrobiales</taxon>
        <taxon>Rhizobiaceae</taxon>
        <taxon>Shinella</taxon>
    </lineage>
</organism>
<evidence type="ECO:0000259" key="5">
    <source>
        <dbReference type="PROSITE" id="PS50893"/>
    </source>
</evidence>
<proteinExistence type="inferred from homology"/>
<evidence type="ECO:0000256" key="1">
    <source>
        <dbReference type="ARBA" id="ARBA00005417"/>
    </source>
</evidence>
<dbReference type="CDD" id="cd03293">
    <property type="entry name" value="ABC_NrtD_SsuB_transporters"/>
    <property type="match status" value="1"/>
</dbReference>
<dbReference type="Proteomes" id="UP001595377">
    <property type="component" value="Unassembled WGS sequence"/>
</dbReference>
<dbReference type="PROSITE" id="PS50893">
    <property type="entry name" value="ABC_TRANSPORTER_2"/>
    <property type="match status" value="1"/>
</dbReference>
<keyword evidence="7" id="KW-1185">Reference proteome</keyword>
<dbReference type="PANTHER" id="PTHR42788">
    <property type="entry name" value="TAURINE IMPORT ATP-BINDING PROTEIN-RELATED"/>
    <property type="match status" value="1"/>
</dbReference>
<gene>
    <name evidence="6" type="ORF">ACFOHH_09750</name>
</gene>
<keyword evidence="2" id="KW-0813">Transport</keyword>
<evidence type="ECO:0000313" key="6">
    <source>
        <dbReference type="EMBL" id="MFC3073386.1"/>
    </source>
</evidence>
<comment type="caution">
    <text evidence="6">The sequence shown here is derived from an EMBL/GenBank/DDBJ whole genome shotgun (WGS) entry which is preliminary data.</text>
</comment>
<dbReference type="InterPro" id="IPR003593">
    <property type="entry name" value="AAA+_ATPase"/>
</dbReference>
<dbReference type="Pfam" id="PF00005">
    <property type="entry name" value="ABC_tran"/>
    <property type="match status" value="1"/>
</dbReference>
<dbReference type="SMART" id="SM00382">
    <property type="entry name" value="AAA"/>
    <property type="match status" value="1"/>
</dbReference>
<reference evidence="7" key="1">
    <citation type="journal article" date="2019" name="Int. J. Syst. Evol. Microbiol.">
        <title>The Global Catalogue of Microorganisms (GCM) 10K type strain sequencing project: providing services to taxonomists for standard genome sequencing and annotation.</title>
        <authorList>
            <consortium name="The Broad Institute Genomics Platform"/>
            <consortium name="The Broad Institute Genome Sequencing Center for Infectious Disease"/>
            <person name="Wu L."/>
            <person name="Ma J."/>
        </authorList>
    </citation>
    <scope>NUCLEOTIDE SEQUENCE [LARGE SCALE GENOMIC DNA]</scope>
    <source>
        <strain evidence="7">KCTC 52677</strain>
    </source>
</reference>
<evidence type="ECO:0000256" key="3">
    <source>
        <dbReference type="ARBA" id="ARBA00022741"/>
    </source>
</evidence>
<dbReference type="InterPro" id="IPR027417">
    <property type="entry name" value="P-loop_NTPase"/>
</dbReference>
<comment type="similarity">
    <text evidence="1">Belongs to the ABC transporter superfamily.</text>
</comment>
<dbReference type="EMBL" id="JBHRSP010000015">
    <property type="protein sequence ID" value="MFC3073386.1"/>
    <property type="molecule type" value="Genomic_DNA"/>
</dbReference>
<dbReference type="InterPro" id="IPR050166">
    <property type="entry name" value="ABC_transporter_ATP-bind"/>
</dbReference>
<feature type="domain" description="ABC transporter" evidence="5">
    <location>
        <begin position="10"/>
        <end position="244"/>
    </location>
</feature>
<dbReference type="Gene3D" id="3.40.50.300">
    <property type="entry name" value="P-loop containing nucleotide triphosphate hydrolases"/>
    <property type="match status" value="1"/>
</dbReference>
<evidence type="ECO:0000256" key="2">
    <source>
        <dbReference type="ARBA" id="ARBA00022448"/>
    </source>
</evidence>
<dbReference type="SUPFAM" id="SSF52540">
    <property type="entry name" value="P-loop containing nucleoside triphosphate hydrolases"/>
    <property type="match status" value="1"/>
</dbReference>
<accession>A0ABV7DFM2</accession>
<dbReference type="InterPro" id="IPR003439">
    <property type="entry name" value="ABC_transporter-like_ATP-bd"/>
</dbReference>
<evidence type="ECO:0000313" key="7">
    <source>
        <dbReference type="Proteomes" id="UP001595377"/>
    </source>
</evidence>
<dbReference type="RefSeq" id="WP_257317412.1">
    <property type="nucleotide sequence ID" value="NZ_JANFDG010000028.1"/>
</dbReference>
<keyword evidence="4 6" id="KW-0067">ATP-binding</keyword>
<evidence type="ECO:0000256" key="4">
    <source>
        <dbReference type="ARBA" id="ARBA00022840"/>
    </source>
</evidence>
<protein>
    <submittedName>
        <fullName evidence="6">ABC transporter ATP-binding protein</fullName>
    </submittedName>
</protein>
<keyword evidence="3" id="KW-0547">Nucleotide-binding</keyword>
<dbReference type="InterPro" id="IPR017871">
    <property type="entry name" value="ABC_transporter-like_CS"/>
</dbReference>
<dbReference type="GO" id="GO:0005524">
    <property type="term" value="F:ATP binding"/>
    <property type="evidence" value="ECO:0007669"/>
    <property type="project" value="UniProtKB-KW"/>
</dbReference>
<sequence>MNETNDRTAIAVHNVTRRFQRTGGGEVIAADNMSLTIPRGEFVCLVGPSGCGKTTMLQMIAGLLAPSEGEIEVDGRKVTGPGPDRGVVFQKDSVFPWMTVIQNIEYGLKCRGVPAAERRALARRYLAHVGLEGLEESWPRELSGGMLKRVAIATVFANGSRVLLLDEPFGALDYVTKHQLYDVLLSLWSEDEQHRTVVFVTHDIDEALLLADRVLVFKAGHIAADLSIDSPRPRNTESLLQPAVVAHKRTMLEHIGLRPSGGTA</sequence>
<dbReference type="PROSITE" id="PS00211">
    <property type="entry name" value="ABC_TRANSPORTER_1"/>
    <property type="match status" value="1"/>
</dbReference>
<name>A0ABV7DFM2_9HYPH</name>
<dbReference type="PANTHER" id="PTHR42788:SF13">
    <property type="entry name" value="ALIPHATIC SULFONATES IMPORT ATP-BINDING PROTEIN SSUB"/>
    <property type="match status" value="1"/>
</dbReference>